<evidence type="ECO:0000313" key="3">
    <source>
        <dbReference type="Proteomes" id="UP000011087"/>
    </source>
</evidence>
<reference evidence="2" key="3">
    <citation type="submission" date="2015-06" db="UniProtKB">
        <authorList>
            <consortium name="EnsemblProtists"/>
        </authorList>
    </citation>
    <scope>IDENTIFICATION</scope>
</reference>
<organism evidence="1">
    <name type="scientific">Guillardia theta (strain CCMP2712)</name>
    <name type="common">Cryptophyte</name>
    <dbReference type="NCBI Taxonomy" id="905079"/>
    <lineage>
        <taxon>Eukaryota</taxon>
        <taxon>Cryptophyceae</taxon>
        <taxon>Pyrenomonadales</taxon>
        <taxon>Geminigeraceae</taxon>
        <taxon>Guillardia</taxon>
    </lineage>
</organism>
<evidence type="ECO:0008006" key="4">
    <source>
        <dbReference type="Google" id="ProtNLM"/>
    </source>
</evidence>
<evidence type="ECO:0000313" key="1">
    <source>
        <dbReference type="EMBL" id="EKX54683.1"/>
    </source>
</evidence>
<accession>L1K2T9</accession>
<evidence type="ECO:0000313" key="2">
    <source>
        <dbReference type="EnsemblProtists" id="EKX54683"/>
    </source>
</evidence>
<protein>
    <recommendedName>
        <fullName evidence="4">RRM domain-containing protein</fullName>
    </recommendedName>
</protein>
<dbReference type="AlphaFoldDB" id="L1K2T9"/>
<dbReference type="HOGENOM" id="CLU_1734951_0_0_1"/>
<dbReference type="GeneID" id="17311717"/>
<dbReference type="EMBL" id="JH992966">
    <property type="protein sequence ID" value="EKX54683.1"/>
    <property type="molecule type" value="Genomic_DNA"/>
</dbReference>
<gene>
    <name evidence="1" type="ORF">GUITHDRAFT_99339</name>
</gene>
<dbReference type="KEGG" id="gtt:GUITHDRAFT_99339"/>
<reference evidence="3" key="2">
    <citation type="submission" date="2012-11" db="EMBL/GenBank/DDBJ databases">
        <authorList>
            <person name="Kuo A."/>
            <person name="Curtis B.A."/>
            <person name="Tanifuji G."/>
            <person name="Burki F."/>
            <person name="Gruber A."/>
            <person name="Irimia M."/>
            <person name="Maruyama S."/>
            <person name="Arias M.C."/>
            <person name="Ball S.G."/>
            <person name="Gile G.H."/>
            <person name="Hirakawa Y."/>
            <person name="Hopkins J.F."/>
            <person name="Rensing S.A."/>
            <person name="Schmutz J."/>
            <person name="Symeonidi A."/>
            <person name="Elias M."/>
            <person name="Eveleigh R.J."/>
            <person name="Herman E.K."/>
            <person name="Klute M.J."/>
            <person name="Nakayama T."/>
            <person name="Obornik M."/>
            <person name="Reyes-Prieto A."/>
            <person name="Armbrust E.V."/>
            <person name="Aves S.J."/>
            <person name="Beiko R.G."/>
            <person name="Coutinho P."/>
            <person name="Dacks J.B."/>
            <person name="Durnford D.G."/>
            <person name="Fast N.M."/>
            <person name="Green B.R."/>
            <person name="Grisdale C."/>
            <person name="Hempe F."/>
            <person name="Henrissat B."/>
            <person name="Hoppner M.P."/>
            <person name="Ishida K.-I."/>
            <person name="Kim E."/>
            <person name="Koreny L."/>
            <person name="Kroth P.G."/>
            <person name="Liu Y."/>
            <person name="Malik S.-B."/>
            <person name="Maier U.G."/>
            <person name="McRose D."/>
            <person name="Mock T."/>
            <person name="Neilson J.A."/>
            <person name="Onodera N.T."/>
            <person name="Poole A.M."/>
            <person name="Pritham E.J."/>
            <person name="Richards T.A."/>
            <person name="Rocap G."/>
            <person name="Roy S.W."/>
            <person name="Sarai C."/>
            <person name="Schaack S."/>
            <person name="Shirato S."/>
            <person name="Slamovits C.H."/>
            <person name="Spencer D.F."/>
            <person name="Suzuki S."/>
            <person name="Worden A.Z."/>
            <person name="Zauner S."/>
            <person name="Barry K."/>
            <person name="Bell C."/>
            <person name="Bharti A.K."/>
            <person name="Crow J.A."/>
            <person name="Grimwood J."/>
            <person name="Kramer R."/>
            <person name="Lindquist E."/>
            <person name="Lucas S."/>
            <person name="Salamov A."/>
            <person name="McFadden G.I."/>
            <person name="Lane C.E."/>
            <person name="Keeling P.J."/>
            <person name="Gray M.W."/>
            <person name="Grigoriev I.V."/>
            <person name="Archibald J.M."/>
        </authorList>
    </citation>
    <scope>NUCLEOTIDE SEQUENCE</scope>
    <source>
        <strain evidence="3">CCMP2712</strain>
    </source>
</reference>
<sequence>MLPRQGPYTFQVGGFDPATNQGDLEEFLKNKSEVPFEIEAGSSFRRDSYTMKMNDFEAAKSILRLSGIRFRGQKLEITCNEASTGTQVGGPVLPDHLKQQIHQGLLPLFRAEAKMLLCENLAGRWQASEQTASLRVEWTNFKFVNTIMVVL</sequence>
<reference evidence="1 3" key="1">
    <citation type="journal article" date="2012" name="Nature">
        <title>Algal genomes reveal evolutionary mosaicism and the fate of nucleomorphs.</title>
        <authorList>
            <consortium name="DOE Joint Genome Institute"/>
            <person name="Curtis B.A."/>
            <person name="Tanifuji G."/>
            <person name="Burki F."/>
            <person name="Gruber A."/>
            <person name="Irimia M."/>
            <person name="Maruyama S."/>
            <person name="Arias M.C."/>
            <person name="Ball S.G."/>
            <person name="Gile G.H."/>
            <person name="Hirakawa Y."/>
            <person name="Hopkins J.F."/>
            <person name="Kuo A."/>
            <person name="Rensing S.A."/>
            <person name="Schmutz J."/>
            <person name="Symeonidi A."/>
            <person name="Elias M."/>
            <person name="Eveleigh R.J."/>
            <person name="Herman E.K."/>
            <person name="Klute M.J."/>
            <person name="Nakayama T."/>
            <person name="Obornik M."/>
            <person name="Reyes-Prieto A."/>
            <person name="Armbrust E.V."/>
            <person name="Aves S.J."/>
            <person name="Beiko R.G."/>
            <person name="Coutinho P."/>
            <person name="Dacks J.B."/>
            <person name="Durnford D.G."/>
            <person name="Fast N.M."/>
            <person name="Green B.R."/>
            <person name="Grisdale C.J."/>
            <person name="Hempel F."/>
            <person name="Henrissat B."/>
            <person name="Hoppner M.P."/>
            <person name="Ishida K."/>
            <person name="Kim E."/>
            <person name="Koreny L."/>
            <person name="Kroth P.G."/>
            <person name="Liu Y."/>
            <person name="Malik S.B."/>
            <person name="Maier U.G."/>
            <person name="McRose D."/>
            <person name="Mock T."/>
            <person name="Neilson J.A."/>
            <person name="Onodera N.T."/>
            <person name="Poole A.M."/>
            <person name="Pritham E.J."/>
            <person name="Richards T.A."/>
            <person name="Rocap G."/>
            <person name="Roy S.W."/>
            <person name="Sarai C."/>
            <person name="Schaack S."/>
            <person name="Shirato S."/>
            <person name="Slamovits C.H."/>
            <person name="Spencer D.F."/>
            <person name="Suzuki S."/>
            <person name="Worden A.Z."/>
            <person name="Zauner S."/>
            <person name="Barry K."/>
            <person name="Bell C."/>
            <person name="Bharti A.K."/>
            <person name="Crow J.A."/>
            <person name="Grimwood J."/>
            <person name="Kramer R."/>
            <person name="Lindquist E."/>
            <person name="Lucas S."/>
            <person name="Salamov A."/>
            <person name="McFadden G.I."/>
            <person name="Lane C.E."/>
            <person name="Keeling P.J."/>
            <person name="Gray M.W."/>
            <person name="Grigoriev I.V."/>
            <person name="Archibald J.M."/>
        </authorList>
    </citation>
    <scope>NUCLEOTIDE SEQUENCE</scope>
    <source>
        <strain evidence="1 3">CCMP2712</strain>
    </source>
</reference>
<keyword evidence="3" id="KW-1185">Reference proteome</keyword>
<dbReference type="PaxDb" id="55529-EKX54683"/>
<dbReference type="Proteomes" id="UP000011087">
    <property type="component" value="Unassembled WGS sequence"/>
</dbReference>
<name>L1K2T9_GUITC</name>
<proteinExistence type="predicted"/>
<dbReference type="EnsemblProtists" id="EKX54683">
    <property type="protein sequence ID" value="EKX54683"/>
    <property type="gene ID" value="GUITHDRAFT_99339"/>
</dbReference>
<dbReference type="RefSeq" id="XP_005841663.1">
    <property type="nucleotide sequence ID" value="XM_005841606.1"/>
</dbReference>